<evidence type="ECO:0000256" key="10">
    <source>
        <dbReference type="ARBA" id="ARBA00023004"/>
    </source>
</evidence>
<evidence type="ECO:0000256" key="9">
    <source>
        <dbReference type="ARBA" id="ARBA00022840"/>
    </source>
</evidence>
<feature type="domain" description="PD-(D/E)XK endonuclease-like" evidence="14">
    <location>
        <begin position="765"/>
        <end position="1100"/>
    </location>
</feature>
<evidence type="ECO:0000256" key="7">
    <source>
        <dbReference type="ARBA" id="ARBA00022806"/>
    </source>
</evidence>
<evidence type="ECO:0000256" key="3">
    <source>
        <dbReference type="ARBA" id="ARBA00022723"/>
    </source>
</evidence>
<dbReference type="AlphaFoldDB" id="A0AAE3A8E4"/>
<dbReference type="RefSeq" id="WP_308459415.1">
    <property type="nucleotide sequence ID" value="NZ_JAJEPS010000007.1"/>
</dbReference>
<dbReference type="PANTHER" id="PTHR30591">
    <property type="entry name" value="RECBCD ENZYME SUBUNIT RECC"/>
    <property type="match status" value="1"/>
</dbReference>
<dbReference type="GO" id="GO:0004527">
    <property type="term" value="F:exonuclease activity"/>
    <property type="evidence" value="ECO:0007669"/>
    <property type="project" value="UniProtKB-KW"/>
</dbReference>
<keyword evidence="11" id="KW-0411">Iron-sulfur</keyword>
<evidence type="ECO:0000259" key="14">
    <source>
        <dbReference type="Pfam" id="PF12705"/>
    </source>
</evidence>
<proteinExistence type="predicted"/>
<dbReference type="PANTHER" id="PTHR30591:SF1">
    <property type="entry name" value="RECBCD ENZYME SUBUNIT RECC"/>
    <property type="match status" value="1"/>
</dbReference>
<keyword evidence="6" id="KW-0378">Hydrolase</keyword>
<dbReference type="Pfam" id="PF12705">
    <property type="entry name" value="PDDEXK_1"/>
    <property type="match status" value="1"/>
</dbReference>
<keyword evidence="5" id="KW-0227">DNA damage</keyword>
<evidence type="ECO:0000256" key="12">
    <source>
        <dbReference type="ARBA" id="ARBA00023125"/>
    </source>
</evidence>
<keyword evidence="10" id="KW-0408">Iron</keyword>
<evidence type="ECO:0000256" key="1">
    <source>
        <dbReference type="ARBA" id="ARBA00022485"/>
    </source>
</evidence>
<keyword evidence="8" id="KW-0269">Exonuclease</keyword>
<dbReference type="Proteomes" id="UP001198220">
    <property type="component" value="Unassembled WGS sequence"/>
</dbReference>
<protein>
    <submittedName>
        <fullName evidence="16">Helicase-exonuclease AddAB subunit AddB</fullName>
    </submittedName>
</protein>
<dbReference type="Gene3D" id="3.90.320.10">
    <property type="match status" value="1"/>
</dbReference>
<evidence type="ECO:0000256" key="6">
    <source>
        <dbReference type="ARBA" id="ARBA00022801"/>
    </source>
</evidence>
<evidence type="ECO:0000259" key="15">
    <source>
        <dbReference type="Pfam" id="PF21445"/>
    </source>
</evidence>
<reference evidence="16 17" key="1">
    <citation type="submission" date="2021-10" db="EMBL/GenBank/DDBJ databases">
        <title>Anaerobic single-cell dispensing facilitates the cultivation of human gut bacteria.</title>
        <authorList>
            <person name="Afrizal A."/>
        </authorList>
    </citation>
    <scope>NUCLEOTIDE SEQUENCE [LARGE SCALE GENOMIC DNA]</scope>
    <source>
        <strain evidence="16 17">CLA-AA-H276</strain>
    </source>
</reference>
<accession>A0AAE3A8E4</accession>
<evidence type="ECO:0000313" key="17">
    <source>
        <dbReference type="Proteomes" id="UP001198220"/>
    </source>
</evidence>
<dbReference type="InterPro" id="IPR049035">
    <property type="entry name" value="ADDB_N"/>
</dbReference>
<dbReference type="InterPro" id="IPR038726">
    <property type="entry name" value="PDDEXK_AddAB-type"/>
</dbReference>
<evidence type="ECO:0000256" key="5">
    <source>
        <dbReference type="ARBA" id="ARBA00022763"/>
    </source>
</evidence>
<comment type="caution">
    <text evidence="16">The sequence shown here is derived from an EMBL/GenBank/DDBJ whole genome shotgun (WGS) entry which is preliminary data.</text>
</comment>
<evidence type="ECO:0000256" key="8">
    <source>
        <dbReference type="ARBA" id="ARBA00022839"/>
    </source>
</evidence>
<keyword evidence="9" id="KW-0067">ATP-binding</keyword>
<dbReference type="GO" id="GO:0051539">
    <property type="term" value="F:4 iron, 4 sulfur cluster binding"/>
    <property type="evidence" value="ECO:0007669"/>
    <property type="project" value="UniProtKB-KW"/>
</dbReference>
<keyword evidence="13" id="KW-0234">DNA repair</keyword>
<dbReference type="GO" id="GO:0046872">
    <property type="term" value="F:metal ion binding"/>
    <property type="evidence" value="ECO:0007669"/>
    <property type="project" value="UniProtKB-KW"/>
</dbReference>
<sequence length="1131" mass="130135">MALQLILGNSGAGKSHYLFEKIIAESMEYPNRQFLVIVPEQFTMQTQKDLVMMHPRHGIMNIDVLSFDRLAHRVFEETGGEYRKILEDTGKNLILRRLAEEKKGELTLLGGNLRKLGYISEVKSLLSEFVQYRITPEDLTQMMERNQDNPQLYYKLKDMKVIYESFQEYLKEEYLTSEQLLDVLEQTVEQSASVRGSVIVLDGYTGFTPVQMKLLGRLMNLAEEVYITLTMDSRESVRAHEAEHQLFYLTKKTIRDLFQTAEDTKTSIRKTVVLDGETAWRFREAPALSFLEQKIFRHEHYFWGDSTDAVCLYAAGTPRSEADHIGREILKLVRDEGFRYRDIAVVTGNPEVYAPLMEETFARLSIPGFTDQKRDVLKNPFVEFLRALLSAVQEDFSYESMFRFLRSGMTQMTSEETDQLENYVLARGIRGISGWKKEWKYPLKGMQEEELDALNELRQKAICGLQTLRDCLKKKDGDAVFMTRGVYDYLVGLGIQEKLKGYELRFEKEGSFSLAKEYSQIYGMVMELFDKLVQLLGPCRMDLAEYAELLDAGFSEMKVGLIPAGTDQVVVGDMERSRLKDVKVLFFAGVNEGSVPREKSRGGLLSEMDRERLAEQEVELAPTSRQETCIQKFYMYLNLTKPSQRLILSWSLADADGKSLRPSWLIASIKELFPKVDIRTEADRTLTELLALPEGSLTELTEAVQAAREQKETRLQQALIRWYAEHKEWQQKLDRLLDAVFYVKKEQPIGHAVARALYGTLLEGSVTRLEQFAACAYAHFLQYGLRLKERELSGLQAVDMGNVFHDALKYFSDTVSGSEYDWLHVPDEKRDSWMEESLERALEKYAERGLDTDAQDAYAVERMKRIGKRTAWAVMEQLKKGMFVPERTEVSFRNLEQLSSVSVLLSEDERMRLQGRIDRIDVCRQDGNVYVRVIDYKSGMTKFDLTSVYYGLQLQLAVYLNAAMEMEQRDSTGEVHPAGMFYYHIQDPMLDYEEESDPVLRILKELALNGIVNADPQIVNLMDRESGGGSSVLPVKFKKDGGYTASSSVAEETQLQRLSRHVSRKLSEYGERILDGEISLSPYELKDDDACRFCSFHSICGFDRRLDGCEKRHLEPLERAEVWKKLEEEES</sequence>
<dbReference type="GO" id="GO:0004386">
    <property type="term" value="F:helicase activity"/>
    <property type="evidence" value="ECO:0007669"/>
    <property type="project" value="UniProtKB-KW"/>
</dbReference>
<dbReference type="InterPro" id="IPR027417">
    <property type="entry name" value="P-loop_NTPase"/>
</dbReference>
<keyword evidence="3" id="KW-0479">Metal-binding</keyword>
<dbReference type="GO" id="GO:0000724">
    <property type="term" value="P:double-strand break repair via homologous recombination"/>
    <property type="evidence" value="ECO:0007669"/>
    <property type="project" value="InterPro"/>
</dbReference>
<evidence type="ECO:0000256" key="2">
    <source>
        <dbReference type="ARBA" id="ARBA00022722"/>
    </source>
</evidence>
<dbReference type="InterPro" id="IPR014140">
    <property type="entry name" value="DNA_helicase_suAddB"/>
</dbReference>
<keyword evidence="7 16" id="KW-0347">Helicase</keyword>
<dbReference type="EMBL" id="JAJEPS010000007">
    <property type="protein sequence ID" value="MCC2126312.1"/>
    <property type="molecule type" value="Genomic_DNA"/>
</dbReference>
<keyword evidence="2" id="KW-0540">Nuclease</keyword>
<name>A0AAE3A8E4_9FIRM</name>
<keyword evidence="4" id="KW-0547">Nucleotide-binding</keyword>
<keyword evidence="1" id="KW-0004">4Fe-4S</keyword>
<dbReference type="SUPFAM" id="SSF52540">
    <property type="entry name" value="P-loop containing nucleoside triphosphate hydrolases"/>
    <property type="match status" value="1"/>
</dbReference>
<dbReference type="InterPro" id="IPR011604">
    <property type="entry name" value="PDDEXK-like_dom_sf"/>
</dbReference>
<evidence type="ECO:0000256" key="13">
    <source>
        <dbReference type="ARBA" id="ARBA00023204"/>
    </source>
</evidence>
<evidence type="ECO:0000313" key="16">
    <source>
        <dbReference type="EMBL" id="MCC2126312.1"/>
    </source>
</evidence>
<gene>
    <name evidence="16" type="primary">addB</name>
    <name evidence="16" type="ORF">LKD36_08970</name>
</gene>
<keyword evidence="12" id="KW-0238">DNA-binding</keyword>
<dbReference type="GO" id="GO:0003677">
    <property type="term" value="F:DNA binding"/>
    <property type="evidence" value="ECO:0007669"/>
    <property type="project" value="UniProtKB-KW"/>
</dbReference>
<evidence type="ECO:0000256" key="11">
    <source>
        <dbReference type="ARBA" id="ARBA00023014"/>
    </source>
</evidence>
<dbReference type="GO" id="GO:0005524">
    <property type="term" value="F:ATP binding"/>
    <property type="evidence" value="ECO:0007669"/>
    <property type="project" value="UniProtKB-KW"/>
</dbReference>
<dbReference type="NCBIfam" id="TIGR02773">
    <property type="entry name" value="addB_Gpos"/>
    <property type="match status" value="1"/>
</dbReference>
<organism evidence="16 17">
    <name type="scientific">Hominiventricola filiformis</name>
    <dbReference type="NCBI Taxonomy" id="2885352"/>
    <lineage>
        <taxon>Bacteria</taxon>
        <taxon>Bacillati</taxon>
        <taxon>Bacillota</taxon>
        <taxon>Clostridia</taxon>
        <taxon>Lachnospirales</taxon>
        <taxon>Lachnospiraceae</taxon>
        <taxon>Hominiventricola</taxon>
    </lineage>
</organism>
<dbReference type="Pfam" id="PF21445">
    <property type="entry name" value="ADDB_N"/>
    <property type="match status" value="1"/>
</dbReference>
<dbReference type="Gene3D" id="3.40.50.300">
    <property type="entry name" value="P-loop containing nucleotide triphosphate hydrolases"/>
    <property type="match status" value="4"/>
</dbReference>
<evidence type="ECO:0000256" key="4">
    <source>
        <dbReference type="ARBA" id="ARBA00022741"/>
    </source>
</evidence>
<keyword evidence="17" id="KW-1185">Reference proteome</keyword>
<feature type="domain" description="ATP-dependent helicase/deoxyribonuclease subunit B N-terminal" evidence="15">
    <location>
        <begin position="5"/>
        <end position="292"/>
    </location>
</feature>